<accession>A0ABV3SZT9</accession>
<comment type="caution">
    <text evidence="3">The sequence shown here is derived from an EMBL/GenBank/DDBJ whole genome shotgun (WGS) entry which is preliminary data.</text>
</comment>
<keyword evidence="4" id="KW-1185">Reference proteome</keyword>
<dbReference type="InterPro" id="IPR025736">
    <property type="entry name" value="PucR_C-HTH_dom"/>
</dbReference>
<dbReference type="Gene3D" id="1.10.10.2840">
    <property type="entry name" value="PucR C-terminal helix-turn-helix domain"/>
    <property type="match status" value="1"/>
</dbReference>
<name>A0ABV3SZT9_9ACTN</name>
<dbReference type="PANTHER" id="PTHR33744">
    <property type="entry name" value="CARBOHYDRATE DIACID REGULATOR"/>
    <property type="match status" value="1"/>
</dbReference>
<evidence type="ECO:0000313" key="4">
    <source>
        <dbReference type="Proteomes" id="UP001556631"/>
    </source>
</evidence>
<gene>
    <name evidence="3" type="ORF">AB3X52_12545</name>
</gene>
<dbReference type="Pfam" id="PF14361">
    <property type="entry name" value="RsbRD_N"/>
    <property type="match status" value="1"/>
</dbReference>
<evidence type="ECO:0000313" key="3">
    <source>
        <dbReference type="EMBL" id="MEX0428452.1"/>
    </source>
</evidence>
<dbReference type="InterPro" id="IPR025751">
    <property type="entry name" value="RsbRD_N_dom"/>
</dbReference>
<sequence length="388" mass="42910">MPRLPPTLVERLHRASHQLPDRIAVRVRVGVLAFGGPRRGQLHRMVRDAASVAIDRFFRIGSGDHAAIAEIEEYFRGLGRAEALAGADPRRIEASIHIANTTVCEALQVLTAREDLRGQVVAELARGIAEYLVHLARFVDCGFHGARSAHDDRRRELLSALLKLAAPDDACRLAEGAGWSPPPRVVVLVAQAYGDVVRASGVLPAGVLDARIGDQLVVVSDERDVELVRRILLRTSPRVLVAESWPMPVAHTRDGYRWARAALALVARGRIRSAGRIVRCADHRVELWLEADASLTRSVSDEVLAPLAEEKASQQYVLAETLLGWLVVSQKAPALAAHLGVHPKTVRYRLKKLRRLFGEALDDPDQRLLLILCLKVTLPTWRVERGRR</sequence>
<dbReference type="EMBL" id="JBFPJR010000021">
    <property type="protein sequence ID" value="MEX0428452.1"/>
    <property type="molecule type" value="Genomic_DNA"/>
</dbReference>
<feature type="domain" description="RsbT co-antagonist protein RsbRD N-terminal" evidence="2">
    <location>
        <begin position="19"/>
        <end position="156"/>
    </location>
</feature>
<feature type="domain" description="PucR C-terminal helix-turn-helix" evidence="1">
    <location>
        <begin position="318"/>
        <end position="375"/>
    </location>
</feature>
<organism evidence="3 4">
    <name type="scientific">Nocardioides eburneus</name>
    <dbReference type="NCBI Taxonomy" id="3231482"/>
    <lineage>
        <taxon>Bacteria</taxon>
        <taxon>Bacillati</taxon>
        <taxon>Actinomycetota</taxon>
        <taxon>Actinomycetes</taxon>
        <taxon>Propionibacteriales</taxon>
        <taxon>Nocardioidaceae</taxon>
        <taxon>Nocardioides</taxon>
    </lineage>
</organism>
<dbReference type="Pfam" id="PF13556">
    <property type="entry name" value="HTH_30"/>
    <property type="match status" value="1"/>
</dbReference>
<dbReference type="RefSeq" id="WP_367994424.1">
    <property type="nucleotide sequence ID" value="NZ_JBFPJR010000021.1"/>
</dbReference>
<dbReference type="Proteomes" id="UP001556631">
    <property type="component" value="Unassembled WGS sequence"/>
</dbReference>
<dbReference type="InterPro" id="IPR051448">
    <property type="entry name" value="CdaR-like_regulators"/>
</dbReference>
<evidence type="ECO:0000259" key="2">
    <source>
        <dbReference type="Pfam" id="PF14361"/>
    </source>
</evidence>
<dbReference type="InterPro" id="IPR042070">
    <property type="entry name" value="PucR_C-HTH_sf"/>
</dbReference>
<proteinExistence type="predicted"/>
<evidence type="ECO:0000259" key="1">
    <source>
        <dbReference type="Pfam" id="PF13556"/>
    </source>
</evidence>
<reference evidence="3 4" key="1">
    <citation type="submission" date="2024-07" db="EMBL/GenBank/DDBJ databases">
        <authorList>
            <person name="Lee S."/>
            <person name="Kang M."/>
        </authorList>
    </citation>
    <scope>NUCLEOTIDE SEQUENCE [LARGE SCALE GENOMIC DNA]</scope>
    <source>
        <strain evidence="3 4">DS6</strain>
    </source>
</reference>
<protein>
    <submittedName>
        <fullName evidence="3">Helix-turn-helix domain-containing protein</fullName>
    </submittedName>
</protein>
<dbReference type="PANTHER" id="PTHR33744:SF1">
    <property type="entry name" value="DNA-BINDING TRANSCRIPTIONAL ACTIVATOR ADER"/>
    <property type="match status" value="1"/>
</dbReference>